<dbReference type="Proteomes" id="UP001152755">
    <property type="component" value="Unassembled WGS sequence"/>
</dbReference>
<dbReference type="EMBL" id="JANRHA010000019">
    <property type="protein sequence ID" value="MDG3016914.1"/>
    <property type="molecule type" value="Genomic_DNA"/>
</dbReference>
<evidence type="ECO:0000313" key="1">
    <source>
        <dbReference type="EMBL" id="MDG3016914.1"/>
    </source>
</evidence>
<keyword evidence="2" id="KW-1185">Reference proteome</keyword>
<sequence>MSELAAAAVSSRAFGRGPGVDVEISFAPRNVEALVGMLSAWRGIQSGRAGTAQRLPSDLGMHAHGLARGGRGRLVADLPA</sequence>
<gene>
    <name evidence="1" type="ORF">NVS88_20380</name>
</gene>
<name>A0A9X4M2Z9_9ACTN</name>
<dbReference type="RefSeq" id="WP_332520747.1">
    <property type="nucleotide sequence ID" value="NZ_JANRHA010000019.1"/>
</dbReference>
<comment type="caution">
    <text evidence="1">The sequence shown here is derived from an EMBL/GenBank/DDBJ whole genome shotgun (WGS) entry which is preliminary data.</text>
</comment>
<dbReference type="AlphaFoldDB" id="A0A9X4M2Z9"/>
<reference evidence="1" key="1">
    <citation type="submission" date="2022-08" db="EMBL/GenBank/DDBJ databases">
        <title>Genome analysis of Corynebacteriales strain.</title>
        <authorList>
            <person name="Lee S.D."/>
        </authorList>
    </citation>
    <scope>NUCLEOTIDE SEQUENCE</scope>
    <source>
        <strain evidence="1">D3-21</strain>
    </source>
</reference>
<organism evidence="1 2">
    <name type="scientific">Speluncibacter jeojiensis</name>
    <dbReference type="NCBI Taxonomy" id="2710754"/>
    <lineage>
        <taxon>Bacteria</taxon>
        <taxon>Bacillati</taxon>
        <taxon>Actinomycetota</taxon>
        <taxon>Actinomycetes</taxon>
        <taxon>Mycobacteriales</taxon>
        <taxon>Speluncibacteraceae</taxon>
        <taxon>Speluncibacter</taxon>
    </lineage>
</organism>
<protein>
    <submittedName>
        <fullName evidence="1">Uncharacterized protein</fullName>
    </submittedName>
</protein>
<evidence type="ECO:0000313" key="2">
    <source>
        <dbReference type="Proteomes" id="UP001152755"/>
    </source>
</evidence>
<proteinExistence type="predicted"/>
<accession>A0A9X4M2Z9</accession>